<dbReference type="Gene3D" id="3.20.20.10">
    <property type="entry name" value="Alanine racemase"/>
    <property type="match status" value="1"/>
</dbReference>
<feature type="binding site" evidence="4">
    <location>
        <position position="131"/>
    </location>
    <ligand>
        <name>substrate</name>
    </ligand>
</feature>
<dbReference type="GO" id="GO:0030632">
    <property type="term" value="P:D-alanine biosynthetic process"/>
    <property type="evidence" value="ECO:0007669"/>
    <property type="project" value="UniProtKB-UniRule"/>
</dbReference>
<dbReference type="HAMAP" id="MF_01201">
    <property type="entry name" value="Ala_racemase"/>
    <property type="match status" value="1"/>
</dbReference>
<dbReference type="InterPro" id="IPR011079">
    <property type="entry name" value="Ala_racemase_C"/>
</dbReference>
<dbReference type="EC" id="5.1.1.1" evidence="4"/>
<dbReference type="AlphaFoldDB" id="A0A6H9WJF7"/>
<dbReference type="PANTHER" id="PTHR30511">
    <property type="entry name" value="ALANINE RACEMASE"/>
    <property type="match status" value="1"/>
</dbReference>
<comment type="cofactor">
    <cofactor evidence="1 4 5">
        <name>pyridoxal 5'-phosphate</name>
        <dbReference type="ChEBI" id="CHEBI:597326"/>
    </cofactor>
</comment>
<dbReference type="UniPathway" id="UPA00042">
    <property type="reaction ID" value="UER00497"/>
</dbReference>
<accession>A0A6H9WJF7</accession>
<dbReference type="GO" id="GO:0008784">
    <property type="term" value="F:alanine racemase activity"/>
    <property type="evidence" value="ECO:0007669"/>
    <property type="project" value="UniProtKB-UniRule"/>
</dbReference>
<dbReference type="Proteomes" id="UP000431744">
    <property type="component" value="Unassembled WGS sequence"/>
</dbReference>
<comment type="catalytic activity">
    <reaction evidence="4">
        <text>L-alanine = D-alanine</text>
        <dbReference type="Rhea" id="RHEA:20249"/>
        <dbReference type="ChEBI" id="CHEBI:57416"/>
        <dbReference type="ChEBI" id="CHEBI:57972"/>
        <dbReference type="EC" id="5.1.1.1"/>
    </reaction>
</comment>
<dbReference type="Gene3D" id="2.40.37.10">
    <property type="entry name" value="Lyase, Ornithine Decarboxylase, Chain A, domain 1"/>
    <property type="match status" value="2"/>
</dbReference>
<comment type="similarity">
    <text evidence="4">Belongs to the alanine racemase family.</text>
</comment>
<gene>
    <name evidence="7" type="ORF">F8O04_03355</name>
</gene>
<dbReference type="InterPro" id="IPR000821">
    <property type="entry name" value="Ala_racemase"/>
</dbReference>
<organism evidence="7 8">
    <name type="scientific">Pseudoclavibacter endophyticus</name>
    <dbReference type="NCBI Taxonomy" id="1778590"/>
    <lineage>
        <taxon>Bacteria</taxon>
        <taxon>Bacillati</taxon>
        <taxon>Actinomycetota</taxon>
        <taxon>Actinomycetes</taxon>
        <taxon>Micrococcales</taxon>
        <taxon>Microbacteriaceae</taxon>
        <taxon>Pseudoclavibacter</taxon>
    </lineage>
</organism>
<feature type="modified residue" description="N6-(pyridoxal phosphate)lysine" evidence="4 5">
    <location>
        <position position="33"/>
    </location>
</feature>
<dbReference type="GO" id="GO:0005829">
    <property type="term" value="C:cytosol"/>
    <property type="evidence" value="ECO:0007669"/>
    <property type="project" value="TreeGrafter"/>
</dbReference>
<dbReference type="RefSeq" id="WP_158027913.1">
    <property type="nucleotide sequence ID" value="NZ_BMHG01000001.1"/>
</dbReference>
<dbReference type="Pfam" id="PF00842">
    <property type="entry name" value="Ala_racemase_C"/>
    <property type="match status" value="2"/>
</dbReference>
<dbReference type="InterPro" id="IPR001608">
    <property type="entry name" value="Ala_racemase_N"/>
</dbReference>
<evidence type="ECO:0000313" key="8">
    <source>
        <dbReference type="Proteomes" id="UP000431744"/>
    </source>
</evidence>
<evidence type="ECO:0000256" key="4">
    <source>
        <dbReference type="HAMAP-Rule" id="MF_01201"/>
    </source>
</evidence>
<comment type="caution">
    <text evidence="7">The sequence shown here is derived from an EMBL/GenBank/DDBJ whole genome shotgun (WGS) entry which is preliminary data.</text>
</comment>
<dbReference type="InterPro" id="IPR009006">
    <property type="entry name" value="Ala_racemase/Decarboxylase_C"/>
</dbReference>
<feature type="active site" description="Proton acceptor; specific for L-alanine" evidence="4">
    <location>
        <position position="491"/>
    </location>
</feature>
<dbReference type="PANTHER" id="PTHR30511:SF0">
    <property type="entry name" value="ALANINE RACEMASE, CATABOLIC-RELATED"/>
    <property type="match status" value="1"/>
</dbReference>
<proteinExistence type="inferred from homology"/>
<dbReference type="OrthoDB" id="9813814at2"/>
<protein>
    <recommendedName>
        <fullName evidence="4">Alanine racemase</fullName>
        <ecNumber evidence="4">5.1.1.1</ecNumber>
    </recommendedName>
</protein>
<name>A0A6H9WJF7_9MICO</name>
<dbReference type="InterPro" id="IPR029066">
    <property type="entry name" value="PLP-binding_barrel"/>
</dbReference>
<feature type="active site" description="Proton acceptor; specific for D-alanine" evidence="4">
    <location>
        <position position="33"/>
    </location>
</feature>
<dbReference type="Pfam" id="PF01168">
    <property type="entry name" value="Ala_racemase_N"/>
    <property type="match status" value="1"/>
</dbReference>
<comment type="pathway">
    <text evidence="4">Amino-acid biosynthesis; D-alanine biosynthesis; D-alanine from L-alanine: step 1/1.</text>
</comment>
<dbReference type="SUPFAM" id="SSF51419">
    <property type="entry name" value="PLP-binding barrel"/>
    <property type="match status" value="1"/>
</dbReference>
<evidence type="ECO:0000256" key="1">
    <source>
        <dbReference type="ARBA" id="ARBA00001933"/>
    </source>
</evidence>
<dbReference type="SUPFAM" id="SSF50621">
    <property type="entry name" value="Alanine racemase C-terminal domain-like"/>
    <property type="match status" value="2"/>
</dbReference>
<evidence type="ECO:0000256" key="5">
    <source>
        <dbReference type="PIRSR" id="PIRSR600821-50"/>
    </source>
</evidence>
<evidence type="ECO:0000313" key="7">
    <source>
        <dbReference type="EMBL" id="KAB1649323.1"/>
    </source>
</evidence>
<evidence type="ECO:0000256" key="3">
    <source>
        <dbReference type="ARBA" id="ARBA00023235"/>
    </source>
</evidence>
<comment type="function">
    <text evidence="4">Catalyzes the interconversion of L-alanine and D-alanine. May also act on other amino acids.</text>
</comment>
<sequence length="612" mass="63144">MTVPRIEVDLAAVRHNVATVKRTVATPIMAVVKAGGYGHGALAVARAALDGGAEALGVADIAEALSLRNAGIDAPMLAWLHGPSTDWLAAIEADVDVAVSSIEQLQLFAAVAERAGRPARVQVKLDTGLGRNGANERDWGAILAHVRELEIAGVARFAGLFSHLSGASRDADLRQVEAFERARAIARAQGVEPERYHLGATAGGLDLPEARYDLVRLGISMYGLTPHAPDTPSGLGLRPGLRLVAPLARDAAGWFVEVGAADGLPPLDAGAAAPLRLEGGDGRSWRLLSVGDVTTRVEPVPGADAEIAPAGSITLFGAPDASRRTTSADEWALAAGTIGYEIVTRLSPRLERRDAATGGTLETAPCEPRRTTRGLVAPRRTLTIDAVQLRASIAELADAGVRTLDVSADAYGIGLETIAAIAADEGVDLVVRTAADAERAAAGGHAVRHDPDAPDVARAAYGFRGGASGCLRLTSELVHVKWVEPGTGVSYGHEFVTAAPTALGLVPIGYADALPRRVAGAASVRVIGEAPFRRGQLSPSDRVPIVGRVAMDQVVVDLGDTEAWVGSPVVVFGTDAADPPLAEVAAWAGVSPAAFVAAIGPRVERVVIGGTP</sequence>
<keyword evidence="8" id="KW-1185">Reference proteome</keyword>
<dbReference type="GO" id="GO:0009252">
    <property type="term" value="P:peptidoglycan biosynthetic process"/>
    <property type="evidence" value="ECO:0007669"/>
    <property type="project" value="TreeGrafter"/>
</dbReference>
<keyword evidence="3 4" id="KW-0413">Isomerase</keyword>
<reference evidence="7 8" key="1">
    <citation type="submission" date="2019-09" db="EMBL/GenBank/DDBJ databases">
        <title>Phylogeny of genus Pseudoclavibacter and closely related genus.</title>
        <authorList>
            <person name="Li Y."/>
        </authorList>
    </citation>
    <scope>NUCLEOTIDE SEQUENCE [LARGE SCALE GENOMIC DNA]</scope>
    <source>
        <strain evidence="7 8">EGI 60007</strain>
    </source>
</reference>
<dbReference type="SMART" id="SM01005">
    <property type="entry name" value="Ala_racemase_C"/>
    <property type="match status" value="1"/>
</dbReference>
<dbReference type="EMBL" id="WBJY01000001">
    <property type="protein sequence ID" value="KAB1649323.1"/>
    <property type="molecule type" value="Genomic_DNA"/>
</dbReference>
<feature type="binding site" evidence="4">
    <location>
        <position position="551"/>
    </location>
    <ligand>
        <name>substrate</name>
    </ligand>
</feature>
<feature type="domain" description="Alanine racemase C-terminal" evidence="6">
    <location>
        <begin position="470"/>
        <end position="608"/>
    </location>
</feature>
<dbReference type="FunFam" id="3.20.20.10:FF:000002">
    <property type="entry name" value="Alanine racemase"/>
    <property type="match status" value="1"/>
</dbReference>
<evidence type="ECO:0000256" key="2">
    <source>
        <dbReference type="ARBA" id="ARBA00022898"/>
    </source>
</evidence>
<keyword evidence="2 4" id="KW-0663">Pyridoxal phosphate</keyword>
<dbReference type="GO" id="GO:0030170">
    <property type="term" value="F:pyridoxal phosphate binding"/>
    <property type="evidence" value="ECO:0007669"/>
    <property type="project" value="UniProtKB-UniRule"/>
</dbReference>
<dbReference type="CDD" id="cd00430">
    <property type="entry name" value="PLPDE_III_AR"/>
    <property type="match status" value="1"/>
</dbReference>
<dbReference type="PRINTS" id="PR00992">
    <property type="entry name" value="ALARACEMASE"/>
</dbReference>
<evidence type="ECO:0000259" key="6">
    <source>
        <dbReference type="SMART" id="SM01005"/>
    </source>
</evidence>